<evidence type="ECO:0000313" key="2">
    <source>
        <dbReference type="EMBL" id="KAK3372264.1"/>
    </source>
</evidence>
<dbReference type="EMBL" id="JAULSW010000008">
    <property type="protein sequence ID" value="KAK3372264.1"/>
    <property type="molecule type" value="Genomic_DNA"/>
</dbReference>
<comment type="caution">
    <text evidence="2">The sequence shown here is derived from an EMBL/GenBank/DDBJ whole genome shotgun (WGS) entry which is preliminary data.</text>
</comment>
<accession>A0AAE0K8W9</accession>
<proteinExistence type="predicted"/>
<gene>
    <name evidence="2" type="ORF">B0H63DRAFT_290974</name>
</gene>
<name>A0AAE0K8W9_9PEZI</name>
<keyword evidence="3" id="KW-1185">Reference proteome</keyword>
<evidence type="ECO:0000313" key="3">
    <source>
        <dbReference type="Proteomes" id="UP001285441"/>
    </source>
</evidence>
<evidence type="ECO:0000256" key="1">
    <source>
        <dbReference type="SAM" id="Phobius"/>
    </source>
</evidence>
<keyword evidence="1" id="KW-0472">Membrane</keyword>
<dbReference type="Proteomes" id="UP001285441">
    <property type="component" value="Unassembled WGS sequence"/>
</dbReference>
<protein>
    <submittedName>
        <fullName evidence="2">Uncharacterized protein</fullName>
    </submittedName>
</protein>
<keyword evidence="1" id="KW-1133">Transmembrane helix</keyword>
<reference evidence="2" key="2">
    <citation type="submission" date="2023-06" db="EMBL/GenBank/DDBJ databases">
        <authorList>
            <consortium name="Lawrence Berkeley National Laboratory"/>
            <person name="Haridas S."/>
            <person name="Hensen N."/>
            <person name="Bonometti L."/>
            <person name="Westerberg I."/>
            <person name="Brannstrom I.O."/>
            <person name="Guillou S."/>
            <person name="Cros-Aarteil S."/>
            <person name="Calhoun S."/>
            <person name="Kuo A."/>
            <person name="Mondo S."/>
            <person name="Pangilinan J."/>
            <person name="Riley R."/>
            <person name="LaButti K."/>
            <person name="Andreopoulos B."/>
            <person name="Lipzen A."/>
            <person name="Chen C."/>
            <person name="Yanf M."/>
            <person name="Daum C."/>
            <person name="Ng V."/>
            <person name="Clum A."/>
            <person name="Steindorff A."/>
            <person name="Ohm R."/>
            <person name="Martin F."/>
            <person name="Silar P."/>
            <person name="Natvig D."/>
            <person name="Lalanne C."/>
            <person name="Gautier V."/>
            <person name="Ament-velasquez S.L."/>
            <person name="Kruys A."/>
            <person name="Hutchinson M.I."/>
            <person name="Powell A.J."/>
            <person name="Barry K."/>
            <person name="Miller A.N."/>
            <person name="Grigoriev I.V."/>
            <person name="Debuchy R."/>
            <person name="Gladieux P."/>
            <person name="Thoren M.H."/>
            <person name="Johannesson H."/>
        </authorList>
    </citation>
    <scope>NUCLEOTIDE SEQUENCE</scope>
    <source>
        <strain evidence="2">CBS 232.78</strain>
    </source>
</reference>
<keyword evidence="1" id="KW-0812">Transmembrane</keyword>
<sequence length="161" mass="18499">MYLAYLPWVVCYIEMLLGRWDHRARSGRQRSAIAFSRSWPPSLKVERFLVALFGLWLSGIFNLLVLIDRSPPKTDCWLAFAVPRCHPTTSHDPAVSRPSTPDHARREISIFELRPSPIYRIIHVPPSLLPFSDCFGPSNVRIRLSIFRRQGTGRFVLPSAE</sequence>
<reference evidence="2" key="1">
    <citation type="journal article" date="2023" name="Mol. Phylogenet. Evol.">
        <title>Genome-scale phylogeny and comparative genomics of the fungal order Sordariales.</title>
        <authorList>
            <person name="Hensen N."/>
            <person name="Bonometti L."/>
            <person name="Westerberg I."/>
            <person name="Brannstrom I.O."/>
            <person name="Guillou S."/>
            <person name="Cros-Aarteil S."/>
            <person name="Calhoun S."/>
            <person name="Haridas S."/>
            <person name="Kuo A."/>
            <person name="Mondo S."/>
            <person name="Pangilinan J."/>
            <person name="Riley R."/>
            <person name="LaButti K."/>
            <person name="Andreopoulos B."/>
            <person name="Lipzen A."/>
            <person name="Chen C."/>
            <person name="Yan M."/>
            <person name="Daum C."/>
            <person name="Ng V."/>
            <person name="Clum A."/>
            <person name="Steindorff A."/>
            <person name="Ohm R.A."/>
            <person name="Martin F."/>
            <person name="Silar P."/>
            <person name="Natvig D.O."/>
            <person name="Lalanne C."/>
            <person name="Gautier V."/>
            <person name="Ament-Velasquez S.L."/>
            <person name="Kruys A."/>
            <person name="Hutchinson M.I."/>
            <person name="Powell A.J."/>
            <person name="Barry K."/>
            <person name="Miller A.N."/>
            <person name="Grigoriev I.V."/>
            <person name="Debuchy R."/>
            <person name="Gladieux P."/>
            <person name="Hiltunen Thoren M."/>
            <person name="Johannesson H."/>
        </authorList>
    </citation>
    <scope>NUCLEOTIDE SEQUENCE</scope>
    <source>
        <strain evidence="2">CBS 232.78</strain>
    </source>
</reference>
<feature type="transmembrane region" description="Helical" evidence="1">
    <location>
        <begin position="48"/>
        <end position="67"/>
    </location>
</feature>
<organism evidence="2 3">
    <name type="scientific">Podospora didyma</name>
    <dbReference type="NCBI Taxonomy" id="330526"/>
    <lineage>
        <taxon>Eukaryota</taxon>
        <taxon>Fungi</taxon>
        <taxon>Dikarya</taxon>
        <taxon>Ascomycota</taxon>
        <taxon>Pezizomycotina</taxon>
        <taxon>Sordariomycetes</taxon>
        <taxon>Sordariomycetidae</taxon>
        <taxon>Sordariales</taxon>
        <taxon>Podosporaceae</taxon>
        <taxon>Podospora</taxon>
    </lineage>
</organism>
<dbReference type="AlphaFoldDB" id="A0AAE0K8W9"/>